<dbReference type="SMART" id="SM00906">
    <property type="entry name" value="Fungal_trans"/>
    <property type="match status" value="1"/>
</dbReference>
<reference evidence="6 7" key="1">
    <citation type="submission" date="2013-03" db="EMBL/GenBank/DDBJ databases">
        <title>The Genome Sequence of Exophiala aquamarina CBS 119918.</title>
        <authorList>
            <consortium name="The Broad Institute Genomics Platform"/>
            <person name="Cuomo C."/>
            <person name="de Hoog S."/>
            <person name="Gorbushina A."/>
            <person name="Walker B."/>
            <person name="Young S.K."/>
            <person name="Zeng Q."/>
            <person name="Gargeya S."/>
            <person name="Fitzgerald M."/>
            <person name="Haas B."/>
            <person name="Abouelleil A."/>
            <person name="Allen A.W."/>
            <person name="Alvarado L."/>
            <person name="Arachchi H.M."/>
            <person name="Berlin A.M."/>
            <person name="Chapman S.B."/>
            <person name="Gainer-Dewar J."/>
            <person name="Goldberg J."/>
            <person name="Griggs A."/>
            <person name="Gujja S."/>
            <person name="Hansen M."/>
            <person name="Howarth C."/>
            <person name="Imamovic A."/>
            <person name="Ireland A."/>
            <person name="Larimer J."/>
            <person name="McCowan C."/>
            <person name="Murphy C."/>
            <person name="Pearson M."/>
            <person name="Poon T.W."/>
            <person name="Priest M."/>
            <person name="Roberts A."/>
            <person name="Saif S."/>
            <person name="Shea T."/>
            <person name="Sisk P."/>
            <person name="Sykes S."/>
            <person name="Wortman J."/>
            <person name="Nusbaum C."/>
            <person name="Birren B."/>
        </authorList>
    </citation>
    <scope>NUCLEOTIDE SEQUENCE [LARGE SCALE GENOMIC DNA]</scope>
    <source>
        <strain evidence="6 7">CBS 119918</strain>
    </source>
</reference>
<proteinExistence type="predicted"/>
<keyword evidence="3" id="KW-0238">DNA-binding</keyword>
<evidence type="ECO:0000256" key="3">
    <source>
        <dbReference type="ARBA" id="ARBA00023125"/>
    </source>
</evidence>
<feature type="domain" description="Xylanolytic transcriptional activator regulatory" evidence="5">
    <location>
        <begin position="294"/>
        <end position="370"/>
    </location>
</feature>
<dbReference type="GO" id="GO:0008270">
    <property type="term" value="F:zinc ion binding"/>
    <property type="evidence" value="ECO:0007669"/>
    <property type="project" value="InterPro"/>
</dbReference>
<dbReference type="Proteomes" id="UP000027920">
    <property type="component" value="Unassembled WGS sequence"/>
</dbReference>
<evidence type="ECO:0000256" key="4">
    <source>
        <dbReference type="ARBA" id="ARBA00023242"/>
    </source>
</evidence>
<evidence type="ECO:0000259" key="5">
    <source>
        <dbReference type="SMART" id="SM00906"/>
    </source>
</evidence>
<dbReference type="AlphaFoldDB" id="A0A072PES9"/>
<dbReference type="InterPro" id="IPR007219">
    <property type="entry name" value="XnlR_reg_dom"/>
</dbReference>
<dbReference type="Pfam" id="PF04082">
    <property type="entry name" value="Fungal_trans"/>
    <property type="match status" value="1"/>
</dbReference>
<dbReference type="OrthoDB" id="3364175at2759"/>
<accession>A0A072PES9</accession>
<protein>
    <recommendedName>
        <fullName evidence="5">Xylanolytic transcriptional activator regulatory domain-containing protein</fullName>
    </recommendedName>
</protein>
<evidence type="ECO:0000313" key="7">
    <source>
        <dbReference type="Proteomes" id="UP000027920"/>
    </source>
</evidence>
<dbReference type="VEuPathDB" id="FungiDB:A1O9_06282"/>
<dbReference type="STRING" id="1182545.A0A072PES9"/>
<keyword evidence="7" id="KW-1185">Reference proteome</keyword>
<dbReference type="GO" id="GO:0005634">
    <property type="term" value="C:nucleus"/>
    <property type="evidence" value="ECO:0007669"/>
    <property type="project" value="UniProtKB-SubCell"/>
</dbReference>
<organism evidence="6 7">
    <name type="scientific">Exophiala aquamarina CBS 119918</name>
    <dbReference type="NCBI Taxonomy" id="1182545"/>
    <lineage>
        <taxon>Eukaryota</taxon>
        <taxon>Fungi</taxon>
        <taxon>Dikarya</taxon>
        <taxon>Ascomycota</taxon>
        <taxon>Pezizomycotina</taxon>
        <taxon>Eurotiomycetes</taxon>
        <taxon>Chaetothyriomycetidae</taxon>
        <taxon>Chaetothyriales</taxon>
        <taxon>Herpotrichiellaceae</taxon>
        <taxon>Exophiala</taxon>
    </lineage>
</organism>
<sequence>MSSRATHDPEYVRRVEDRLASVEALLETLVPQLAVKRPGSQHVDDSQYLDCHVESGEDTIASSLSQRLFAGKASSSNPDGHSTNAKAVDDKIDGMGSVAFADEYVSGHFGATSLLALSIKINQAMKEALAEMGQPNLMPDRDATNLISRPPSPSALAGEKSVSPPNFERLNIFGLPHRSRVMQLVDRFFSSTGLIFPYISKKAVLVPYANINSSDSRNIRQSWLCLINTIMAFATVLSQSAERRKDAMAEANLFLHRALKLLPDVAQQPANLETLQALLLLTQYLQGSQRSMQTYNFQSVTTRVAFQLGIHCTTSSSKDTIIEREIKKRCWAMTFILDNRTCSMTFGRPPGIRNEYLSMQTLLPVDVDADGLEPANSSPNVLSLQTPTTSTVCCFIESVKLYEIVGSIIDDIYQMNLVRDVDLEYNMLLERVISLEVRLEAWKVKLPFPLHIRTRDEIVQDPVDSSEYSRLSTVLTLRYLSTRTLLHRAILTRFLDQNHQRATATGRSVFLRSSENISLDLSVSSAIEMIEIHYAMSKVSQRMLTTWWFSLYYGKNTVPSFDIWH</sequence>
<dbReference type="PANTHER" id="PTHR46910:SF3">
    <property type="entry name" value="HALOTOLERANCE PROTEIN 9-RELATED"/>
    <property type="match status" value="1"/>
</dbReference>
<dbReference type="GO" id="GO:0003700">
    <property type="term" value="F:DNA-binding transcription factor activity"/>
    <property type="evidence" value="ECO:0007669"/>
    <property type="project" value="InterPro"/>
</dbReference>
<keyword evidence="2" id="KW-0479">Metal-binding</keyword>
<dbReference type="CDD" id="cd12148">
    <property type="entry name" value="fungal_TF_MHR"/>
    <property type="match status" value="1"/>
</dbReference>
<dbReference type="GO" id="GO:0003677">
    <property type="term" value="F:DNA binding"/>
    <property type="evidence" value="ECO:0007669"/>
    <property type="project" value="UniProtKB-KW"/>
</dbReference>
<comment type="caution">
    <text evidence="6">The sequence shown here is derived from an EMBL/GenBank/DDBJ whole genome shotgun (WGS) entry which is preliminary data.</text>
</comment>
<dbReference type="GO" id="GO:0006351">
    <property type="term" value="P:DNA-templated transcription"/>
    <property type="evidence" value="ECO:0007669"/>
    <property type="project" value="InterPro"/>
</dbReference>
<dbReference type="GeneID" id="25281199"/>
<evidence type="ECO:0000256" key="2">
    <source>
        <dbReference type="ARBA" id="ARBA00022723"/>
    </source>
</evidence>
<evidence type="ECO:0000256" key="1">
    <source>
        <dbReference type="ARBA" id="ARBA00004123"/>
    </source>
</evidence>
<dbReference type="EMBL" id="AMGV01000004">
    <property type="protein sequence ID" value="KEF58356.1"/>
    <property type="molecule type" value="Genomic_DNA"/>
</dbReference>
<keyword evidence="4" id="KW-0539">Nucleus</keyword>
<comment type="subcellular location">
    <subcellularLocation>
        <location evidence="1">Nucleus</location>
    </subcellularLocation>
</comment>
<dbReference type="RefSeq" id="XP_013260946.1">
    <property type="nucleotide sequence ID" value="XM_013405492.1"/>
</dbReference>
<dbReference type="PANTHER" id="PTHR46910">
    <property type="entry name" value="TRANSCRIPTION FACTOR PDR1"/>
    <property type="match status" value="1"/>
</dbReference>
<name>A0A072PES9_9EURO</name>
<evidence type="ECO:0000313" key="6">
    <source>
        <dbReference type="EMBL" id="KEF58356.1"/>
    </source>
</evidence>
<gene>
    <name evidence="6" type="ORF">A1O9_06282</name>
</gene>
<dbReference type="HOGENOM" id="CLU_008511_0_1_1"/>
<dbReference type="InterPro" id="IPR050987">
    <property type="entry name" value="AtrR-like"/>
</dbReference>